<comment type="caution">
    <text evidence="2">The sequence shown here is derived from an EMBL/GenBank/DDBJ whole genome shotgun (WGS) entry which is preliminary data.</text>
</comment>
<protein>
    <submittedName>
        <fullName evidence="2">Glycosyltransferase family 2 protein</fullName>
    </submittedName>
</protein>
<dbReference type="SUPFAM" id="SSF53448">
    <property type="entry name" value="Nucleotide-diphospho-sugar transferases"/>
    <property type="match status" value="1"/>
</dbReference>
<name>A0A7J4IWA4_9ARCH</name>
<feature type="non-terminal residue" evidence="2">
    <location>
        <position position="67"/>
    </location>
</feature>
<sequence>MTHNRKNVLEQTINGMLEQDFQGRFEIIVVNDGSTDGTKQMLWEKFQNNKKVVVLNQHRSFPCKARN</sequence>
<organism evidence="2 3">
    <name type="scientific">Candidatus Iainarchaeum sp</name>
    <dbReference type="NCBI Taxonomy" id="3101447"/>
    <lineage>
        <taxon>Archaea</taxon>
        <taxon>Candidatus Iainarchaeota</taxon>
        <taxon>Candidatus Iainarchaeia</taxon>
        <taxon>Candidatus Iainarchaeales</taxon>
        <taxon>Candidatus Iainarchaeaceae</taxon>
        <taxon>Candidatus Iainarchaeum</taxon>
    </lineage>
</organism>
<proteinExistence type="predicted"/>
<dbReference type="InterPro" id="IPR001173">
    <property type="entry name" value="Glyco_trans_2-like"/>
</dbReference>
<evidence type="ECO:0000313" key="3">
    <source>
        <dbReference type="Proteomes" id="UP000577419"/>
    </source>
</evidence>
<dbReference type="Pfam" id="PF00535">
    <property type="entry name" value="Glycos_transf_2"/>
    <property type="match status" value="1"/>
</dbReference>
<dbReference type="GO" id="GO:0016740">
    <property type="term" value="F:transferase activity"/>
    <property type="evidence" value="ECO:0007669"/>
    <property type="project" value="UniProtKB-KW"/>
</dbReference>
<reference evidence="3" key="1">
    <citation type="journal article" date="2020" name="bioRxiv">
        <title>A rank-normalized archaeal taxonomy based on genome phylogeny resolves widespread incomplete and uneven classifications.</title>
        <authorList>
            <person name="Rinke C."/>
            <person name="Chuvochina M."/>
            <person name="Mussig A.J."/>
            <person name="Chaumeil P.-A."/>
            <person name="Waite D.W."/>
            <person name="Whitman W.B."/>
            <person name="Parks D.H."/>
            <person name="Hugenholtz P."/>
        </authorList>
    </citation>
    <scope>NUCLEOTIDE SEQUENCE [LARGE SCALE GENOMIC DNA]</scope>
</reference>
<dbReference type="EMBL" id="DUFG01000021">
    <property type="protein sequence ID" value="HIH08559.1"/>
    <property type="molecule type" value="Genomic_DNA"/>
</dbReference>
<dbReference type="PANTHER" id="PTHR43685">
    <property type="entry name" value="GLYCOSYLTRANSFERASE"/>
    <property type="match status" value="1"/>
</dbReference>
<evidence type="ECO:0000259" key="1">
    <source>
        <dbReference type="Pfam" id="PF00535"/>
    </source>
</evidence>
<accession>A0A7J4IWA4</accession>
<feature type="domain" description="Glycosyltransferase 2-like" evidence="1">
    <location>
        <begin position="2"/>
        <end position="67"/>
    </location>
</feature>
<dbReference type="InterPro" id="IPR050834">
    <property type="entry name" value="Glycosyltransf_2"/>
</dbReference>
<keyword evidence="2" id="KW-0808">Transferase</keyword>
<dbReference type="Proteomes" id="UP000577419">
    <property type="component" value="Unassembled WGS sequence"/>
</dbReference>
<dbReference type="Gene3D" id="3.90.550.10">
    <property type="entry name" value="Spore Coat Polysaccharide Biosynthesis Protein SpsA, Chain A"/>
    <property type="match status" value="1"/>
</dbReference>
<dbReference type="PANTHER" id="PTHR43685:SF3">
    <property type="entry name" value="SLR2126 PROTEIN"/>
    <property type="match status" value="1"/>
</dbReference>
<dbReference type="AlphaFoldDB" id="A0A7J4IWA4"/>
<evidence type="ECO:0000313" key="2">
    <source>
        <dbReference type="EMBL" id="HIH08559.1"/>
    </source>
</evidence>
<dbReference type="InterPro" id="IPR029044">
    <property type="entry name" value="Nucleotide-diphossugar_trans"/>
</dbReference>
<gene>
    <name evidence="2" type="ORF">HA237_04280</name>
</gene>
<dbReference type="CDD" id="cd00761">
    <property type="entry name" value="Glyco_tranf_GTA_type"/>
    <property type="match status" value="1"/>
</dbReference>